<keyword evidence="2" id="KW-1185">Reference proteome</keyword>
<name>A0ABM1C1T0_LIMPO</name>
<gene>
    <name evidence="3" type="primary">LOC106476633</name>
</gene>
<evidence type="ECO:0000313" key="3">
    <source>
        <dbReference type="RefSeq" id="XP_013792731.2"/>
    </source>
</evidence>
<feature type="region of interest" description="Disordered" evidence="1">
    <location>
        <begin position="89"/>
        <end position="110"/>
    </location>
</feature>
<protein>
    <submittedName>
        <fullName evidence="3">Protein phosphatase 1H-like</fullName>
    </submittedName>
</protein>
<dbReference type="Gene3D" id="3.60.40.10">
    <property type="entry name" value="PPM-type phosphatase domain"/>
    <property type="match status" value="1"/>
</dbReference>
<dbReference type="GeneID" id="106476633"/>
<dbReference type="PROSITE" id="PS01032">
    <property type="entry name" value="PPM_1"/>
    <property type="match status" value="1"/>
</dbReference>
<dbReference type="SUPFAM" id="SSF81606">
    <property type="entry name" value="PP2C-like"/>
    <property type="match status" value="1"/>
</dbReference>
<evidence type="ECO:0000256" key="1">
    <source>
        <dbReference type="SAM" id="MobiDB-lite"/>
    </source>
</evidence>
<organism evidence="2 3">
    <name type="scientific">Limulus polyphemus</name>
    <name type="common">Atlantic horseshoe crab</name>
    <dbReference type="NCBI Taxonomy" id="6850"/>
    <lineage>
        <taxon>Eukaryota</taxon>
        <taxon>Metazoa</taxon>
        <taxon>Ecdysozoa</taxon>
        <taxon>Arthropoda</taxon>
        <taxon>Chelicerata</taxon>
        <taxon>Merostomata</taxon>
        <taxon>Xiphosura</taxon>
        <taxon>Limulidae</taxon>
        <taxon>Limulus</taxon>
    </lineage>
</organism>
<dbReference type="RefSeq" id="XP_013792731.2">
    <property type="nucleotide sequence ID" value="XM_013937277.2"/>
</dbReference>
<dbReference type="InterPro" id="IPR000222">
    <property type="entry name" value="PP2C_BS"/>
</dbReference>
<proteinExistence type="predicted"/>
<dbReference type="InterPro" id="IPR036457">
    <property type="entry name" value="PPM-type-like_dom_sf"/>
</dbReference>
<evidence type="ECO:0000313" key="2">
    <source>
        <dbReference type="Proteomes" id="UP000694941"/>
    </source>
</evidence>
<reference evidence="3" key="1">
    <citation type="submission" date="2025-08" db="UniProtKB">
        <authorList>
            <consortium name="RefSeq"/>
        </authorList>
    </citation>
    <scope>IDENTIFICATION</scope>
    <source>
        <tissue evidence="3">Muscle</tissue>
    </source>
</reference>
<sequence>IKIQQLIQALHVKYHFRAINAGKSVRNEDQATYYKGTLRRVVVAGVTAHTVPVSSTLTPNMPVPPASGKATNTEPVIIATVSEAKNSSEADQTVSTIQGDSIFSTPPSTPEAHKREMVQKMLPWIYFALFDGHAGSGVAVAASNMLHKIIEEKLMSVIDLLIPSPELEVGSGEGSLSSTLFMGSNEKKVSTDSLIIGALESAFWNM</sequence>
<feature type="compositionally biased region" description="Polar residues" evidence="1">
    <location>
        <begin position="89"/>
        <end position="106"/>
    </location>
</feature>
<feature type="non-terminal residue" evidence="3">
    <location>
        <position position="1"/>
    </location>
</feature>
<feature type="non-terminal residue" evidence="3">
    <location>
        <position position="206"/>
    </location>
</feature>
<dbReference type="Proteomes" id="UP000694941">
    <property type="component" value="Unplaced"/>
</dbReference>
<accession>A0ABM1C1T0</accession>